<reference evidence="3" key="2">
    <citation type="submission" date="2010-04" db="EMBL/GenBank/DDBJ databases">
        <authorList>
            <person name="Buell R."/>
            <person name="Hamilton J."/>
            <person name="Hostetler J."/>
        </authorList>
    </citation>
    <scope>NUCLEOTIDE SEQUENCE [LARGE SCALE GENOMIC DNA]</scope>
    <source>
        <strain evidence="3">DAOM:BR144</strain>
    </source>
</reference>
<dbReference type="Pfam" id="PF05018">
    <property type="entry name" value="CFA20_dom"/>
    <property type="match status" value="1"/>
</dbReference>
<dbReference type="VEuPathDB" id="FungiDB:PYU1_G008626"/>
<dbReference type="eggNOG" id="KOG3213">
    <property type="taxonomic scope" value="Eukaryota"/>
</dbReference>
<keyword evidence="3" id="KW-1185">Reference proteome</keyword>
<evidence type="ECO:0000313" key="3">
    <source>
        <dbReference type="Proteomes" id="UP000019132"/>
    </source>
</evidence>
<dbReference type="EnsemblProtists" id="PYU1_T008643">
    <property type="protein sequence ID" value="PYU1_T008643"/>
    <property type="gene ID" value="PYU1_G008626"/>
</dbReference>
<dbReference type="PANTHER" id="PTHR12458">
    <property type="entry name" value="ORF PROTEIN"/>
    <property type="match status" value="1"/>
</dbReference>
<sequence length="223" mass="24786">MSTSTTTTYFQGGDYVELLSAQGKAPAATWKLQGKILKSFEKTIKGNAFQLEGSTDTKMQLPKTSTTQSLGLSQRFLVFQLLIPFTRSFAIEIGFSDFQKIRRRFVAASAFRETAMTSLHVQIPLGAAQVTRDQWINLVFDLHALTETFFPGSTFRSMESICISGSCKLKRVFTMKDAPYLKPGAGFPVASFADMKEIPKQFVFTSTTNGPGPIPTDRQKQHE</sequence>
<accession>K3WUJ6</accession>
<dbReference type="OMA" id="TRDQWIN"/>
<dbReference type="InterPro" id="IPR007714">
    <property type="entry name" value="CFA20_dom"/>
</dbReference>
<dbReference type="HOGENOM" id="CLU_073504_0_0_1"/>
<dbReference type="Proteomes" id="UP000019132">
    <property type="component" value="Unassembled WGS sequence"/>
</dbReference>
<reference evidence="3" key="1">
    <citation type="journal article" date="2010" name="Genome Biol.">
        <title>Genome sequence of the necrotrophic plant pathogen Pythium ultimum reveals original pathogenicity mechanisms and effector repertoire.</title>
        <authorList>
            <person name="Levesque C.A."/>
            <person name="Brouwer H."/>
            <person name="Cano L."/>
            <person name="Hamilton J.P."/>
            <person name="Holt C."/>
            <person name="Huitema E."/>
            <person name="Raffaele S."/>
            <person name="Robideau G.P."/>
            <person name="Thines M."/>
            <person name="Win J."/>
            <person name="Zerillo M.M."/>
            <person name="Beakes G.W."/>
            <person name="Boore J.L."/>
            <person name="Busam D."/>
            <person name="Dumas B."/>
            <person name="Ferriera S."/>
            <person name="Fuerstenberg S.I."/>
            <person name="Gachon C.M."/>
            <person name="Gaulin E."/>
            <person name="Govers F."/>
            <person name="Grenville-Briggs L."/>
            <person name="Horner N."/>
            <person name="Hostetler J."/>
            <person name="Jiang R.H."/>
            <person name="Johnson J."/>
            <person name="Krajaejun T."/>
            <person name="Lin H."/>
            <person name="Meijer H.J."/>
            <person name="Moore B."/>
            <person name="Morris P."/>
            <person name="Phuntmart V."/>
            <person name="Puiu D."/>
            <person name="Shetty J."/>
            <person name="Stajich J.E."/>
            <person name="Tripathy S."/>
            <person name="Wawra S."/>
            <person name="van West P."/>
            <person name="Whitty B.R."/>
            <person name="Coutinho P.M."/>
            <person name="Henrissat B."/>
            <person name="Martin F."/>
            <person name="Thomas P.D."/>
            <person name="Tyler B.M."/>
            <person name="De Vries R.P."/>
            <person name="Kamoun S."/>
            <person name="Yandell M."/>
            <person name="Tisserat N."/>
            <person name="Buell C.R."/>
        </authorList>
    </citation>
    <scope>NUCLEOTIDE SEQUENCE</scope>
    <source>
        <strain evidence="3">DAOM:BR144</strain>
    </source>
</reference>
<dbReference type="AlphaFoldDB" id="K3WUJ6"/>
<dbReference type="InterPro" id="IPR040441">
    <property type="entry name" value="CFA20/CFAP20DC"/>
</dbReference>
<protein>
    <recommendedName>
        <fullName evidence="1">CFA20 domain-containing protein</fullName>
    </recommendedName>
</protein>
<feature type="domain" description="CFA20" evidence="1">
    <location>
        <begin position="8"/>
        <end position="176"/>
    </location>
</feature>
<reference evidence="2" key="3">
    <citation type="submission" date="2015-02" db="UniProtKB">
        <authorList>
            <consortium name="EnsemblProtists"/>
        </authorList>
    </citation>
    <scope>IDENTIFICATION</scope>
    <source>
        <strain evidence="2">DAOM BR144</strain>
    </source>
</reference>
<dbReference type="STRING" id="431595.K3WUJ6"/>
<organism evidence="2 3">
    <name type="scientific">Globisporangium ultimum (strain ATCC 200006 / CBS 805.95 / DAOM BR144)</name>
    <name type="common">Pythium ultimum</name>
    <dbReference type="NCBI Taxonomy" id="431595"/>
    <lineage>
        <taxon>Eukaryota</taxon>
        <taxon>Sar</taxon>
        <taxon>Stramenopiles</taxon>
        <taxon>Oomycota</taxon>
        <taxon>Peronosporomycetes</taxon>
        <taxon>Pythiales</taxon>
        <taxon>Pythiaceae</taxon>
        <taxon>Globisporangium</taxon>
    </lineage>
</organism>
<name>K3WUJ6_GLOUD</name>
<proteinExistence type="predicted"/>
<dbReference type="InParanoid" id="K3WUJ6"/>
<evidence type="ECO:0000259" key="1">
    <source>
        <dbReference type="Pfam" id="PF05018"/>
    </source>
</evidence>
<dbReference type="EMBL" id="GL376558">
    <property type="status" value="NOT_ANNOTATED_CDS"/>
    <property type="molecule type" value="Genomic_DNA"/>
</dbReference>
<evidence type="ECO:0000313" key="2">
    <source>
        <dbReference type="EnsemblProtists" id="PYU1_T008643"/>
    </source>
</evidence>